<evidence type="ECO:0000256" key="4">
    <source>
        <dbReference type="ARBA" id="ARBA00016856"/>
    </source>
</evidence>
<evidence type="ECO:0000256" key="7">
    <source>
        <dbReference type="ARBA" id="ARBA00022884"/>
    </source>
</evidence>
<keyword evidence="14" id="KW-1185">Reference proteome</keyword>
<evidence type="ECO:0000256" key="9">
    <source>
        <dbReference type="ARBA" id="ARBA00023242"/>
    </source>
</evidence>
<feature type="non-terminal residue" evidence="13">
    <location>
        <position position="405"/>
    </location>
</feature>
<evidence type="ECO:0000256" key="3">
    <source>
        <dbReference type="ARBA" id="ARBA00006094"/>
    </source>
</evidence>
<evidence type="ECO:0000256" key="11">
    <source>
        <dbReference type="SAM" id="MobiDB-lite"/>
    </source>
</evidence>
<feature type="region of interest" description="Disordered" evidence="11">
    <location>
        <begin position="14"/>
        <end position="86"/>
    </location>
</feature>
<accession>A0A9Q0N553</accession>
<reference evidence="13" key="1">
    <citation type="submission" date="2022-07" db="EMBL/GenBank/DDBJ databases">
        <authorList>
            <person name="Trinca V."/>
            <person name="Uliana J.V.C."/>
            <person name="Torres T.T."/>
            <person name="Ward R.J."/>
            <person name="Monesi N."/>
        </authorList>
    </citation>
    <scope>NUCLEOTIDE SEQUENCE</scope>
    <source>
        <strain evidence="13">HSMRA1968</strain>
        <tissue evidence="13">Whole embryos</tissue>
    </source>
</reference>
<comment type="caution">
    <text evidence="13">The sequence shown here is derived from an EMBL/GenBank/DDBJ whole genome shotgun (WGS) entry which is preliminary data.</text>
</comment>
<evidence type="ECO:0000313" key="13">
    <source>
        <dbReference type="EMBL" id="KAJ6642819.1"/>
    </source>
</evidence>
<keyword evidence="9" id="KW-0539">Nucleus</keyword>
<dbReference type="InterPro" id="IPR019385">
    <property type="entry name" value="PHAX_RNA-binding_domain"/>
</dbReference>
<feature type="region of interest" description="Disordered" evidence="11">
    <location>
        <begin position="361"/>
        <end position="383"/>
    </location>
</feature>
<evidence type="ECO:0000256" key="6">
    <source>
        <dbReference type="ARBA" id="ARBA00022490"/>
    </source>
</evidence>
<evidence type="ECO:0000256" key="1">
    <source>
        <dbReference type="ARBA" id="ARBA00004123"/>
    </source>
</evidence>
<keyword evidence="7" id="KW-0694">RNA-binding</keyword>
<comment type="similarity">
    <text evidence="3">Belongs to the PHAX family.</text>
</comment>
<comment type="subcellular location">
    <subcellularLocation>
        <location evidence="2">Cytoplasm</location>
    </subcellularLocation>
    <subcellularLocation>
        <location evidence="1">Nucleus</location>
    </subcellularLocation>
</comment>
<dbReference type="GO" id="GO:0006408">
    <property type="term" value="P:snRNA export from nucleus"/>
    <property type="evidence" value="ECO:0007669"/>
    <property type="project" value="InterPro"/>
</dbReference>
<evidence type="ECO:0000256" key="8">
    <source>
        <dbReference type="ARBA" id="ARBA00022927"/>
    </source>
</evidence>
<evidence type="ECO:0000256" key="2">
    <source>
        <dbReference type="ARBA" id="ARBA00004496"/>
    </source>
</evidence>
<evidence type="ECO:0000259" key="12">
    <source>
        <dbReference type="Pfam" id="PF10258"/>
    </source>
</evidence>
<dbReference type="InterPro" id="IPR039047">
    <property type="entry name" value="PHAX"/>
</dbReference>
<protein>
    <recommendedName>
        <fullName evidence="4">Phosphorylated adapter RNA export protein</fullName>
    </recommendedName>
    <alternativeName>
        <fullName evidence="10">RNA U small nuclear RNA export adapter protein</fullName>
    </alternativeName>
</protein>
<dbReference type="InterPro" id="IPR038092">
    <property type="entry name" value="PHAX_RNA-binding_sf"/>
</dbReference>
<feature type="compositionally biased region" description="Polar residues" evidence="11">
    <location>
        <begin position="27"/>
        <end position="45"/>
    </location>
</feature>
<evidence type="ECO:0000256" key="5">
    <source>
        <dbReference type="ARBA" id="ARBA00022448"/>
    </source>
</evidence>
<feature type="region of interest" description="Disordered" evidence="11">
    <location>
        <begin position="145"/>
        <end position="164"/>
    </location>
</feature>
<dbReference type="Gene3D" id="1.10.10.1440">
    <property type="entry name" value="PHAX RNA-binding domain"/>
    <property type="match status" value="1"/>
</dbReference>
<evidence type="ECO:0000313" key="14">
    <source>
        <dbReference type="Proteomes" id="UP001151699"/>
    </source>
</evidence>
<sequence length="405" mass="46162">MEHETVNECIEDGELCDSDDDAYTPLQRPSASCNAKENVASSSVMQMEEASEFDESLAEQSSNSSESETDLRAKNKKLRVTPNHQQKEFHSKFKKYNIWSNGLQEECLLETLKVCGVDKPEKFDRNIESYDYSLKYRLNGENSMKRRKSYNSDDSGDQDTNRLKYGGQYKRFRASSMGSGLGGREGKRIRKNVRLRLGHKSEDSSSNDGFMNAPRVILDLSNCETTTDEDVARDISNKLYEGKVSLLLRIVEVLGRDIPIKLFKETQKIEKDGGMMIMNGQRRRTPGGVFLFLLKNSNEVQEDQKKLIFIEDVRKKIQEKKMLKSIKRERDVEQLKKSLKSETELTVLSTRSELLLNAEAQANLSNPPPSPVTDCNRENSSDFDAHDIHHLNLTSPEKNISKPTN</sequence>
<proteinExistence type="inferred from homology"/>
<organism evidence="13 14">
    <name type="scientific">Pseudolycoriella hygida</name>
    <dbReference type="NCBI Taxonomy" id="35572"/>
    <lineage>
        <taxon>Eukaryota</taxon>
        <taxon>Metazoa</taxon>
        <taxon>Ecdysozoa</taxon>
        <taxon>Arthropoda</taxon>
        <taxon>Hexapoda</taxon>
        <taxon>Insecta</taxon>
        <taxon>Pterygota</taxon>
        <taxon>Neoptera</taxon>
        <taxon>Endopterygota</taxon>
        <taxon>Diptera</taxon>
        <taxon>Nematocera</taxon>
        <taxon>Sciaroidea</taxon>
        <taxon>Sciaridae</taxon>
        <taxon>Pseudolycoriella</taxon>
    </lineage>
</organism>
<dbReference type="Pfam" id="PF10258">
    <property type="entry name" value="PHAX_RNA-bd"/>
    <property type="match status" value="1"/>
</dbReference>
<feature type="domain" description="Phosphorylated adapter RNA export protein RNA-binding" evidence="12">
    <location>
        <begin position="231"/>
        <end position="312"/>
    </location>
</feature>
<dbReference type="GO" id="GO:0003723">
    <property type="term" value="F:RNA binding"/>
    <property type="evidence" value="ECO:0007669"/>
    <property type="project" value="UniProtKB-KW"/>
</dbReference>
<dbReference type="Proteomes" id="UP001151699">
    <property type="component" value="Chromosome B"/>
</dbReference>
<dbReference type="PANTHER" id="PTHR13135:SF0">
    <property type="entry name" value="PHOSPHORYLATED ADAPTER RNA EXPORT PROTEIN"/>
    <property type="match status" value="1"/>
</dbReference>
<dbReference type="FunFam" id="1.10.10.1440:FF:000001">
    <property type="entry name" value="phosphorylated adapter RNA export protein-like"/>
    <property type="match status" value="1"/>
</dbReference>
<keyword evidence="6" id="KW-0963">Cytoplasm</keyword>
<keyword evidence="8" id="KW-0653">Protein transport</keyword>
<dbReference type="AlphaFoldDB" id="A0A9Q0N553"/>
<dbReference type="GO" id="GO:0005634">
    <property type="term" value="C:nucleus"/>
    <property type="evidence" value="ECO:0007669"/>
    <property type="project" value="UniProtKB-SubCell"/>
</dbReference>
<dbReference type="OrthoDB" id="20573at2759"/>
<dbReference type="EMBL" id="WJQU01000002">
    <property type="protein sequence ID" value="KAJ6642819.1"/>
    <property type="molecule type" value="Genomic_DNA"/>
</dbReference>
<dbReference type="GO" id="GO:0015031">
    <property type="term" value="P:protein transport"/>
    <property type="evidence" value="ECO:0007669"/>
    <property type="project" value="UniProtKB-KW"/>
</dbReference>
<gene>
    <name evidence="13" type="primary">Phax</name>
    <name evidence="13" type="ORF">Bhyg_07773</name>
</gene>
<evidence type="ECO:0000256" key="10">
    <source>
        <dbReference type="ARBA" id="ARBA00030834"/>
    </source>
</evidence>
<name>A0A9Q0N553_9DIPT</name>
<dbReference type="PANTHER" id="PTHR13135">
    <property type="entry name" value="CYTOSOLIC RESINIFERATOXIN BINDING PROTEIN RBP-26"/>
    <property type="match status" value="1"/>
</dbReference>
<keyword evidence="5" id="KW-0813">Transport</keyword>
<dbReference type="GO" id="GO:0005737">
    <property type="term" value="C:cytoplasm"/>
    <property type="evidence" value="ECO:0007669"/>
    <property type="project" value="UniProtKB-SubCell"/>
</dbReference>